<name>A0ABR3GV72_9PEZI</name>
<protein>
    <submittedName>
        <fullName evidence="1">Uncharacterized protein</fullName>
    </submittedName>
</protein>
<reference evidence="1 2" key="1">
    <citation type="submission" date="2024-02" db="EMBL/GenBank/DDBJ databases">
        <title>Discinaceae phylogenomics.</title>
        <authorList>
            <person name="Dirks A.C."/>
            <person name="James T.Y."/>
        </authorList>
    </citation>
    <scope>NUCLEOTIDE SEQUENCE [LARGE SCALE GENOMIC DNA]</scope>
    <source>
        <strain evidence="1 2">ACD0624</strain>
    </source>
</reference>
<accession>A0ABR3GV72</accession>
<proteinExistence type="predicted"/>
<dbReference type="EMBL" id="JBBBZM010000008">
    <property type="protein sequence ID" value="KAL0639846.1"/>
    <property type="molecule type" value="Genomic_DNA"/>
</dbReference>
<evidence type="ECO:0000313" key="1">
    <source>
        <dbReference type="EMBL" id="KAL0639846.1"/>
    </source>
</evidence>
<sequence length="163" mass="18036">MAPQPAVKPLLLAKTLLTRTTSAVFEQRRPLTTPLIPAPPTPFSPLCRFPNPQPHPLHSRPGSHGTWPFPAPARVHTDPSAFGRHYTTFSNAHHPNNRLHQKRPVVVAVPGLVRFALGAREFVGGRLAPEIRRLGMGLSMGCGTPFCRHVRTIFSEKGGFDYW</sequence>
<organism evidence="1 2">
    <name type="scientific">Discina gigas</name>
    <dbReference type="NCBI Taxonomy" id="1032678"/>
    <lineage>
        <taxon>Eukaryota</taxon>
        <taxon>Fungi</taxon>
        <taxon>Dikarya</taxon>
        <taxon>Ascomycota</taxon>
        <taxon>Pezizomycotina</taxon>
        <taxon>Pezizomycetes</taxon>
        <taxon>Pezizales</taxon>
        <taxon>Discinaceae</taxon>
        <taxon>Discina</taxon>
    </lineage>
</organism>
<keyword evidence="2" id="KW-1185">Reference proteome</keyword>
<dbReference type="Proteomes" id="UP001447188">
    <property type="component" value="Unassembled WGS sequence"/>
</dbReference>
<gene>
    <name evidence="1" type="ORF">Q9L58_001163</name>
</gene>
<evidence type="ECO:0000313" key="2">
    <source>
        <dbReference type="Proteomes" id="UP001447188"/>
    </source>
</evidence>
<comment type="caution">
    <text evidence="1">The sequence shown here is derived from an EMBL/GenBank/DDBJ whole genome shotgun (WGS) entry which is preliminary data.</text>
</comment>